<dbReference type="EMBL" id="KN818519">
    <property type="protein sequence ID" value="KIL55420.1"/>
    <property type="molecule type" value="Genomic_DNA"/>
</dbReference>
<gene>
    <name evidence="2" type="ORF">M378DRAFT_597336</name>
</gene>
<proteinExistence type="predicted"/>
<evidence type="ECO:0000256" key="1">
    <source>
        <dbReference type="SAM" id="Phobius"/>
    </source>
</evidence>
<keyword evidence="1" id="KW-0812">Transmembrane</keyword>
<keyword evidence="3" id="KW-1185">Reference proteome</keyword>
<reference evidence="2 3" key="1">
    <citation type="submission" date="2014-04" db="EMBL/GenBank/DDBJ databases">
        <title>Evolutionary Origins and Diversification of the Mycorrhizal Mutualists.</title>
        <authorList>
            <consortium name="DOE Joint Genome Institute"/>
            <consortium name="Mycorrhizal Genomics Consortium"/>
            <person name="Kohler A."/>
            <person name="Kuo A."/>
            <person name="Nagy L.G."/>
            <person name="Floudas D."/>
            <person name="Copeland A."/>
            <person name="Barry K.W."/>
            <person name="Cichocki N."/>
            <person name="Veneault-Fourrey C."/>
            <person name="LaButti K."/>
            <person name="Lindquist E.A."/>
            <person name="Lipzen A."/>
            <person name="Lundell T."/>
            <person name="Morin E."/>
            <person name="Murat C."/>
            <person name="Riley R."/>
            <person name="Ohm R."/>
            <person name="Sun H."/>
            <person name="Tunlid A."/>
            <person name="Henrissat B."/>
            <person name="Grigoriev I.V."/>
            <person name="Hibbett D.S."/>
            <person name="Martin F."/>
        </authorList>
    </citation>
    <scope>NUCLEOTIDE SEQUENCE [LARGE SCALE GENOMIC DNA]</scope>
    <source>
        <strain evidence="2 3">Koide BX008</strain>
    </source>
</reference>
<accession>A0A0C2RYK3</accession>
<name>A0A0C2RYK3_AMAMK</name>
<protein>
    <submittedName>
        <fullName evidence="2">Uncharacterized protein</fullName>
    </submittedName>
</protein>
<sequence length="102" mass="11547">MVPLAEHVSALGTWVYTFTTQLNDFEWRGIDGVIGMSSLLSSSLCLMIWLMMTRKWFHSPVTAVLPVHKVYHRSLCLCSAQISAVALACYLKSHQWLHPTLL</sequence>
<keyword evidence="1" id="KW-0472">Membrane</keyword>
<keyword evidence="1" id="KW-1133">Transmembrane helix</keyword>
<feature type="transmembrane region" description="Helical" evidence="1">
    <location>
        <begin position="32"/>
        <end position="52"/>
    </location>
</feature>
<dbReference type="HOGENOM" id="CLU_2276772_0_0_1"/>
<dbReference type="AlphaFoldDB" id="A0A0C2RYK3"/>
<evidence type="ECO:0000313" key="3">
    <source>
        <dbReference type="Proteomes" id="UP000054549"/>
    </source>
</evidence>
<evidence type="ECO:0000313" key="2">
    <source>
        <dbReference type="EMBL" id="KIL55420.1"/>
    </source>
</evidence>
<dbReference type="Proteomes" id="UP000054549">
    <property type="component" value="Unassembled WGS sequence"/>
</dbReference>
<dbReference type="InParanoid" id="A0A0C2RYK3"/>
<organism evidence="2 3">
    <name type="scientific">Amanita muscaria (strain Koide BX008)</name>
    <dbReference type="NCBI Taxonomy" id="946122"/>
    <lineage>
        <taxon>Eukaryota</taxon>
        <taxon>Fungi</taxon>
        <taxon>Dikarya</taxon>
        <taxon>Basidiomycota</taxon>
        <taxon>Agaricomycotina</taxon>
        <taxon>Agaricomycetes</taxon>
        <taxon>Agaricomycetidae</taxon>
        <taxon>Agaricales</taxon>
        <taxon>Pluteineae</taxon>
        <taxon>Amanitaceae</taxon>
        <taxon>Amanita</taxon>
    </lineage>
</organism>